<comment type="caution">
    <text evidence="5">The sequence shown here is derived from an EMBL/GenBank/DDBJ whole genome shotgun (WGS) entry which is preliminary data.</text>
</comment>
<protein>
    <submittedName>
        <fullName evidence="5">Carbohydrate ABC transporter substrate-binding protein</fullName>
    </submittedName>
</protein>
<keyword evidence="3 4" id="KW-0732">Signal</keyword>
<reference evidence="5 6" key="1">
    <citation type="submission" date="2018-05" db="EMBL/GenBank/DDBJ databases">
        <title>Paenibacillus flagellatus sp. nov., isolated from selenium mineral soil.</title>
        <authorList>
            <person name="Dai X."/>
        </authorList>
    </citation>
    <scope>NUCLEOTIDE SEQUENCE [LARGE SCALE GENOMIC DNA]</scope>
    <source>
        <strain evidence="5 6">DXL2</strain>
    </source>
</reference>
<evidence type="ECO:0000313" key="5">
    <source>
        <dbReference type="EMBL" id="PYI51285.1"/>
    </source>
</evidence>
<dbReference type="EMBL" id="QJVJ01000013">
    <property type="protein sequence ID" value="PYI51285.1"/>
    <property type="molecule type" value="Genomic_DNA"/>
</dbReference>
<dbReference type="PROSITE" id="PS51257">
    <property type="entry name" value="PROKAR_LIPOPROTEIN"/>
    <property type="match status" value="1"/>
</dbReference>
<dbReference type="InterPro" id="IPR006059">
    <property type="entry name" value="SBP"/>
</dbReference>
<proteinExistence type="inferred from homology"/>
<dbReference type="PANTHER" id="PTHR43649">
    <property type="entry name" value="ARABINOSE-BINDING PROTEIN-RELATED"/>
    <property type="match status" value="1"/>
</dbReference>
<evidence type="ECO:0000256" key="1">
    <source>
        <dbReference type="ARBA" id="ARBA00008520"/>
    </source>
</evidence>
<dbReference type="AlphaFoldDB" id="A0A2V5JWU5"/>
<dbReference type="Gene3D" id="3.40.190.10">
    <property type="entry name" value="Periplasmic binding protein-like II"/>
    <property type="match status" value="2"/>
</dbReference>
<evidence type="ECO:0000313" key="6">
    <source>
        <dbReference type="Proteomes" id="UP000247476"/>
    </source>
</evidence>
<dbReference type="PANTHER" id="PTHR43649:SF34">
    <property type="entry name" value="ABC TRANSPORTER PERIPLASMIC-BINDING PROTEIN YCJN-RELATED"/>
    <property type="match status" value="1"/>
</dbReference>
<accession>A0A2V5JWU5</accession>
<feature type="signal peptide" evidence="4">
    <location>
        <begin position="1"/>
        <end position="29"/>
    </location>
</feature>
<feature type="chain" id="PRO_5015951619" evidence="4">
    <location>
        <begin position="30"/>
        <end position="436"/>
    </location>
</feature>
<gene>
    <name evidence="5" type="ORF">DLM86_24970</name>
</gene>
<evidence type="ECO:0000256" key="4">
    <source>
        <dbReference type="SAM" id="SignalP"/>
    </source>
</evidence>
<dbReference type="Pfam" id="PF01547">
    <property type="entry name" value="SBP_bac_1"/>
    <property type="match status" value="1"/>
</dbReference>
<dbReference type="SUPFAM" id="SSF53850">
    <property type="entry name" value="Periplasmic binding protein-like II"/>
    <property type="match status" value="1"/>
</dbReference>
<evidence type="ECO:0000256" key="2">
    <source>
        <dbReference type="ARBA" id="ARBA00022448"/>
    </source>
</evidence>
<dbReference type="OrthoDB" id="9798191at2"/>
<dbReference type="RefSeq" id="WP_110842798.1">
    <property type="nucleotide sequence ID" value="NZ_QJVJ01000013.1"/>
</dbReference>
<keyword evidence="6" id="KW-1185">Reference proteome</keyword>
<keyword evidence="2" id="KW-0813">Transport</keyword>
<organism evidence="5 6">
    <name type="scientific">Paenibacillus flagellatus</name>
    <dbReference type="NCBI Taxonomy" id="2211139"/>
    <lineage>
        <taxon>Bacteria</taxon>
        <taxon>Bacillati</taxon>
        <taxon>Bacillota</taxon>
        <taxon>Bacilli</taxon>
        <taxon>Bacillales</taxon>
        <taxon>Paenibacillaceae</taxon>
        <taxon>Paenibacillus</taxon>
    </lineage>
</organism>
<dbReference type="Proteomes" id="UP000247476">
    <property type="component" value="Unassembled WGS sequence"/>
</dbReference>
<dbReference type="InterPro" id="IPR050490">
    <property type="entry name" value="Bact_solute-bd_prot1"/>
</dbReference>
<sequence length="436" mass="48625">MRMRSKKLAVVAGLIAASLLAACSNSGKADRTGEGNGAKTLRFMVTSENYSGRLKDFIANYETRSGNRVDVQMLPATEFENMLKIKMMSGEGPDLFVTDDIAMSQFQLPKDWFEDLSGEPWANRLSESGKAIIRWNDGRITGLPVTNPGGMGMVYNKAIFQKLGLDIPKTWDEFLKVCERIKQAGIVPVNIQLANGSEFGTTHMMHQLFANAEINRGNDADRFWQDMNAHKIKITEVEEYERALNQMVELKEKGYINDDFISTTFEMSQENLGSGKVAMHPAGDFILEPLLAKYPNVELGFFSMPFGDTPGAIALYAGVGISVNSKAANKAEALELMRLFASKEQQELYLQKSPGISVFADVEAKRNMISGDLQRYMDGGKARMGMFGRYEAWNDMDARKMMQEMMLGKPPKQVLKELNAKMEIVAKGKKLPGWNP</sequence>
<name>A0A2V5JWU5_9BACL</name>
<evidence type="ECO:0000256" key="3">
    <source>
        <dbReference type="ARBA" id="ARBA00022729"/>
    </source>
</evidence>
<comment type="similarity">
    <text evidence="1">Belongs to the bacterial solute-binding protein 1 family.</text>
</comment>